<feature type="domain" description="FAD-binding FR-type" evidence="12">
    <location>
        <begin position="143"/>
        <end position="246"/>
    </location>
</feature>
<evidence type="ECO:0000313" key="13">
    <source>
        <dbReference type="EMBL" id="MBB2956762.1"/>
    </source>
</evidence>
<comment type="catalytic activity">
    <reaction evidence="9">
        <text>2 nitric oxide + NADPH + 2 O2 = 2 nitrate + NADP(+) + H(+)</text>
        <dbReference type="Rhea" id="RHEA:19465"/>
        <dbReference type="ChEBI" id="CHEBI:15378"/>
        <dbReference type="ChEBI" id="CHEBI:15379"/>
        <dbReference type="ChEBI" id="CHEBI:16480"/>
        <dbReference type="ChEBI" id="CHEBI:17632"/>
        <dbReference type="ChEBI" id="CHEBI:57783"/>
        <dbReference type="ChEBI" id="CHEBI:58349"/>
        <dbReference type="EC" id="1.14.12.17"/>
    </reaction>
</comment>
<dbReference type="PANTHER" id="PTHR43396">
    <property type="entry name" value="FLAVOHEMOPROTEIN"/>
    <property type="match status" value="1"/>
</dbReference>
<dbReference type="InterPro" id="IPR009050">
    <property type="entry name" value="Globin-like_sf"/>
</dbReference>
<dbReference type="PANTHER" id="PTHR43396:SF3">
    <property type="entry name" value="FLAVOHEMOPROTEIN"/>
    <property type="match status" value="1"/>
</dbReference>
<dbReference type="GO" id="GO:0008941">
    <property type="term" value="F:nitric oxide dioxygenase NAD(P)H activity"/>
    <property type="evidence" value="ECO:0007669"/>
    <property type="project" value="UniProtKB-EC"/>
</dbReference>
<comment type="similarity">
    <text evidence="1">In the C-terminal section; belongs to the flavoprotein pyridine nucleotide cytochrome reductase family.</text>
</comment>
<evidence type="ECO:0000256" key="3">
    <source>
        <dbReference type="ARBA" id="ARBA00022617"/>
    </source>
</evidence>
<dbReference type="SUPFAM" id="SSF46458">
    <property type="entry name" value="Globin-like"/>
    <property type="match status" value="1"/>
</dbReference>
<evidence type="ECO:0000256" key="7">
    <source>
        <dbReference type="ARBA" id="ARBA00023027"/>
    </source>
</evidence>
<evidence type="ECO:0000256" key="9">
    <source>
        <dbReference type="ARBA" id="ARBA00049433"/>
    </source>
</evidence>
<dbReference type="GO" id="GO:0071500">
    <property type="term" value="P:cellular response to nitrosative stress"/>
    <property type="evidence" value="ECO:0007669"/>
    <property type="project" value="TreeGrafter"/>
</dbReference>
<dbReference type="GO" id="GO:0046872">
    <property type="term" value="F:metal ion binding"/>
    <property type="evidence" value="ECO:0007669"/>
    <property type="project" value="UniProtKB-KW"/>
</dbReference>
<dbReference type="Proteomes" id="UP000545286">
    <property type="component" value="Unassembled WGS sequence"/>
</dbReference>
<sequence>MIEATLPLVAERISHITPVFYQRMFAAHPELLDGVFNRANQSSGEQPQALAGSIGVFATYLIQNPDALPERMLARIAHRHTSLGITADQYQIVYDNLFSAIADDLAEVITPEIAEAWTEVYWLMADALISIERDLYASQANDKMWMPWRVAEKRPAGADAITFVLEPADETPVTPALPGQYVSVKVELEDGLHQARQYSLMGDAGLSRVFTSKLDELGEVSPVLHNRIQVGDVLEISNPYGEVVLDDSEGPVILASAGIGCTPSASMLRALVNAGSEREVLLLHADRSHDAWALSEQMRADLSRLGTANAHVWLEDASTGHELAGVHKVREGFMNLDDVELPAQATMYLCGPMPFMKAIRNQAINAGVPAGSIHYEIFGPDSWLAD</sequence>
<keyword evidence="10" id="KW-0813">Transport</keyword>
<keyword evidence="5" id="KW-0479">Metal-binding</keyword>
<dbReference type="Pfam" id="PF00042">
    <property type="entry name" value="Globin"/>
    <property type="match status" value="1"/>
</dbReference>
<comment type="caution">
    <text evidence="13">The sequence shown here is derived from an EMBL/GenBank/DDBJ whole genome shotgun (WGS) entry which is preliminary data.</text>
</comment>
<dbReference type="EC" id="1.14.12.17" evidence="2"/>
<evidence type="ECO:0000256" key="5">
    <source>
        <dbReference type="ARBA" id="ARBA00022723"/>
    </source>
</evidence>
<protein>
    <recommendedName>
        <fullName evidence="2">nitric oxide dioxygenase</fullName>
        <ecNumber evidence="2">1.14.12.17</ecNumber>
    </recommendedName>
</protein>
<dbReference type="InterPro" id="IPR000971">
    <property type="entry name" value="Globin"/>
</dbReference>
<dbReference type="InterPro" id="IPR017938">
    <property type="entry name" value="Riboflavin_synthase-like_b-brl"/>
</dbReference>
<dbReference type="GO" id="GO:0020037">
    <property type="term" value="F:heme binding"/>
    <property type="evidence" value="ECO:0007669"/>
    <property type="project" value="InterPro"/>
</dbReference>
<keyword evidence="6" id="KW-0408">Iron</keyword>
<dbReference type="Pfam" id="PF00175">
    <property type="entry name" value="NAD_binding_1"/>
    <property type="match status" value="1"/>
</dbReference>
<dbReference type="InterPro" id="IPR012292">
    <property type="entry name" value="Globin/Proto"/>
</dbReference>
<keyword evidence="3 10" id="KW-0349">Heme</keyword>
<accession>A0A7W4YE34</accession>
<dbReference type="Gene3D" id="2.40.30.10">
    <property type="entry name" value="Translation factors"/>
    <property type="match status" value="1"/>
</dbReference>
<dbReference type="GO" id="GO:0051537">
    <property type="term" value="F:2 iron, 2 sulfur cluster binding"/>
    <property type="evidence" value="ECO:0007669"/>
    <property type="project" value="UniProtKB-KW"/>
</dbReference>
<name>A0A7W4YE34_9MICO</name>
<proteinExistence type="inferred from homology"/>
<reference evidence="13 14" key="1">
    <citation type="submission" date="2020-08" db="EMBL/GenBank/DDBJ databases">
        <title>Sequencing the genomes of 1000 actinobacteria strains.</title>
        <authorList>
            <person name="Klenk H.-P."/>
        </authorList>
    </citation>
    <scope>NUCLEOTIDE SEQUENCE [LARGE SCALE GENOMIC DNA]</scope>
    <source>
        <strain evidence="13 14">DSM 20419</strain>
    </source>
</reference>
<keyword evidence="7" id="KW-0520">NAD</keyword>
<evidence type="ECO:0000256" key="1">
    <source>
        <dbReference type="ARBA" id="ARBA00006401"/>
    </source>
</evidence>
<dbReference type="AlphaFoldDB" id="A0A7W4YE34"/>
<dbReference type="SUPFAM" id="SSF63380">
    <property type="entry name" value="Riboflavin synthase domain-like"/>
    <property type="match status" value="1"/>
</dbReference>
<dbReference type="Gene3D" id="3.40.50.80">
    <property type="entry name" value="Nucleotide-binding domain of ferredoxin-NADP reductase (FNR) module"/>
    <property type="match status" value="1"/>
</dbReference>
<keyword evidence="4 10" id="KW-0561">Oxygen transport</keyword>
<dbReference type="InterPro" id="IPR017927">
    <property type="entry name" value="FAD-bd_FR_type"/>
</dbReference>
<keyword evidence="13" id="KW-0560">Oxidoreductase</keyword>
<evidence type="ECO:0000256" key="8">
    <source>
        <dbReference type="ARBA" id="ARBA00048649"/>
    </source>
</evidence>
<organism evidence="13 14">
    <name type="scientific">Pseudoclavibacter helvolus</name>
    <dbReference type="NCBI Taxonomy" id="255205"/>
    <lineage>
        <taxon>Bacteria</taxon>
        <taxon>Bacillati</taxon>
        <taxon>Actinomycetota</taxon>
        <taxon>Actinomycetes</taxon>
        <taxon>Micrococcales</taxon>
        <taxon>Microbacteriaceae</taxon>
        <taxon>Pseudoclavibacter</taxon>
    </lineage>
</organism>
<dbReference type="GO" id="GO:0005344">
    <property type="term" value="F:oxygen carrier activity"/>
    <property type="evidence" value="ECO:0007669"/>
    <property type="project" value="UniProtKB-KW"/>
</dbReference>
<evidence type="ECO:0000259" key="11">
    <source>
        <dbReference type="PROSITE" id="PS01033"/>
    </source>
</evidence>
<evidence type="ECO:0000313" key="14">
    <source>
        <dbReference type="Proteomes" id="UP000545286"/>
    </source>
</evidence>
<dbReference type="Gene3D" id="1.10.490.10">
    <property type="entry name" value="Globins"/>
    <property type="match status" value="1"/>
</dbReference>
<keyword evidence="13" id="KW-0223">Dioxygenase</keyword>
<feature type="domain" description="Globin" evidence="11">
    <location>
        <begin position="1"/>
        <end position="133"/>
    </location>
</feature>
<dbReference type="CDD" id="cd06184">
    <property type="entry name" value="flavohem_like_fad_nad_binding"/>
    <property type="match status" value="1"/>
</dbReference>
<dbReference type="InterPro" id="IPR039261">
    <property type="entry name" value="FNR_nucleotide-bd"/>
</dbReference>
<comment type="catalytic activity">
    <reaction evidence="8">
        <text>2 nitric oxide + NADH + 2 O2 = 2 nitrate + NAD(+) + H(+)</text>
        <dbReference type="Rhea" id="RHEA:19469"/>
        <dbReference type="ChEBI" id="CHEBI:15378"/>
        <dbReference type="ChEBI" id="CHEBI:15379"/>
        <dbReference type="ChEBI" id="CHEBI:16480"/>
        <dbReference type="ChEBI" id="CHEBI:17632"/>
        <dbReference type="ChEBI" id="CHEBI:57540"/>
        <dbReference type="ChEBI" id="CHEBI:57945"/>
        <dbReference type="EC" id="1.14.12.17"/>
    </reaction>
</comment>
<dbReference type="PROSITE" id="PS51384">
    <property type="entry name" value="FAD_FR"/>
    <property type="match status" value="1"/>
</dbReference>
<gene>
    <name evidence="13" type="ORF">FHX72_000874</name>
</gene>
<dbReference type="PRINTS" id="PR00410">
    <property type="entry name" value="PHEHYDRXLASE"/>
</dbReference>
<evidence type="ECO:0000256" key="6">
    <source>
        <dbReference type="ARBA" id="ARBA00023004"/>
    </source>
</evidence>
<dbReference type="SUPFAM" id="SSF52343">
    <property type="entry name" value="Ferredoxin reductase-like, C-terminal NADP-linked domain"/>
    <property type="match status" value="1"/>
</dbReference>
<dbReference type="GO" id="GO:0019825">
    <property type="term" value="F:oxygen binding"/>
    <property type="evidence" value="ECO:0007669"/>
    <property type="project" value="InterPro"/>
</dbReference>
<evidence type="ECO:0000259" key="12">
    <source>
        <dbReference type="PROSITE" id="PS51384"/>
    </source>
</evidence>
<evidence type="ECO:0000256" key="2">
    <source>
        <dbReference type="ARBA" id="ARBA00012229"/>
    </source>
</evidence>
<dbReference type="InterPro" id="IPR001433">
    <property type="entry name" value="OxRdtase_FAD/NAD-bd"/>
</dbReference>
<evidence type="ECO:0000256" key="4">
    <source>
        <dbReference type="ARBA" id="ARBA00022621"/>
    </source>
</evidence>
<keyword evidence="14" id="KW-1185">Reference proteome</keyword>
<dbReference type="PROSITE" id="PS01033">
    <property type="entry name" value="GLOBIN"/>
    <property type="match status" value="1"/>
</dbReference>
<comment type="similarity">
    <text evidence="10">Belongs to the globin family.</text>
</comment>
<dbReference type="GO" id="GO:0046210">
    <property type="term" value="P:nitric oxide catabolic process"/>
    <property type="evidence" value="ECO:0007669"/>
    <property type="project" value="TreeGrafter"/>
</dbReference>
<evidence type="ECO:0000256" key="10">
    <source>
        <dbReference type="RuleBase" id="RU000356"/>
    </source>
</evidence>
<dbReference type="GO" id="GO:0071949">
    <property type="term" value="F:FAD binding"/>
    <property type="evidence" value="ECO:0007669"/>
    <property type="project" value="TreeGrafter"/>
</dbReference>
<dbReference type="EMBL" id="JACHWJ010000001">
    <property type="protein sequence ID" value="MBB2956762.1"/>
    <property type="molecule type" value="Genomic_DNA"/>
</dbReference>